<dbReference type="Proteomes" id="UP001325479">
    <property type="component" value="Chromosome"/>
</dbReference>
<keyword evidence="2" id="KW-0597">Phosphoprotein</keyword>
<reference evidence="4 5" key="1">
    <citation type="submission" date="2023-12" db="EMBL/GenBank/DDBJ databases">
        <title>Genome sequencing and assembly of bacterial species from a model synthetic community.</title>
        <authorList>
            <person name="Hogle S.L."/>
        </authorList>
    </citation>
    <scope>NUCLEOTIDE SEQUENCE [LARGE SCALE GENOMIC DNA]</scope>
    <source>
        <strain evidence="4 5">HAMBI 2494</strain>
    </source>
</reference>
<keyword evidence="1" id="KW-0238">DNA-binding</keyword>
<keyword evidence="5" id="KW-1185">Reference proteome</keyword>
<dbReference type="PROSITE" id="PS50110">
    <property type="entry name" value="RESPONSE_REGULATORY"/>
    <property type="match status" value="1"/>
</dbReference>
<dbReference type="InterPro" id="IPR001789">
    <property type="entry name" value="Sig_transdc_resp-reg_receiver"/>
</dbReference>
<evidence type="ECO:0000313" key="5">
    <source>
        <dbReference type="Proteomes" id="UP001325479"/>
    </source>
</evidence>
<accession>A0ABZ0WJP1</accession>
<feature type="modified residue" description="4-aspartylphosphate" evidence="2">
    <location>
        <position position="63"/>
    </location>
</feature>
<dbReference type="CDD" id="cd17535">
    <property type="entry name" value="REC_NarL-like"/>
    <property type="match status" value="1"/>
</dbReference>
<dbReference type="SUPFAM" id="SSF52172">
    <property type="entry name" value="CheY-like"/>
    <property type="match status" value="1"/>
</dbReference>
<feature type="domain" description="Response regulatory" evidence="3">
    <location>
        <begin position="11"/>
        <end position="129"/>
    </location>
</feature>
<dbReference type="InterPro" id="IPR058245">
    <property type="entry name" value="NreC/VraR/RcsB-like_REC"/>
</dbReference>
<sequence>MTADTLVPSLNIFLVEDSTLVRKRLAALLETVGGVKIVGEADEPVSALAGIAAAEDVDIAIVDLQLLDGSSGLTVLKGLASQHPGIVAIVLTNSALPQYRDACFAAGARYFFDKATEIGTLRDVVRRFAEGTESV</sequence>
<protein>
    <submittedName>
        <fullName evidence="4">Response regulator transcription factor</fullName>
    </submittedName>
</protein>
<dbReference type="Gene3D" id="3.40.50.2300">
    <property type="match status" value="1"/>
</dbReference>
<organism evidence="4 5">
    <name type="scientific">Paraburkholderia kururiensis</name>
    <dbReference type="NCBI Taxonomy" id="984307"/>
    <lineage>
        <taxon>Bacteria</taxon>
        <taxon>Pseudomonadati</taxon>
        <taxon>Pseudomonadota</taxon>
        <taxon>Betaproteobacteria</taxon>
        <taxon>Burkholderiales</taxon>
        <taxon>Burkholderiaceae</taxon>
        <taxon>Paraburkholderia</taxon>
    </lineage>
</organism>
<evidence type="ECO:0000256" key="1">
    <source>
        <dbReference type="ARBA" id="ARBA00023125"/>
    </source>
</evidence>
<proteinExistence type="predicted"/>
<evidence type="ECO:0000256" key="2">
    <source>
        <dbReference type="PROSITE-ProRule" id="PRU00169"/>
    </source>
</evidence>
<dbReference type="Pfam" id="PF00072">
    <property type="entry name" value="Response_reg"/>
    <property type="match status" value="1"/>
</dbReference>
<dbReference type="InterPro" id="IPR011006">
    <property type="entry name" value="CheY-like_superfamily"/>
</dbReference>
<dbReference type="SMART" id="SM00448">
    <property type="entry name" value="REC"/>
    <property type="match status" value="1"/>
</dbReference>
<dbReference type="InterPro" id="IPR039420">
    <property type="entry name" value="WalR-like"/>
</dbReference>
<dbReference type="EMBL" id="CP139965">
    <property type="protein sequence ID" value="WQD77558.1"/>
    <property type="molecule type" value="Genomic_DNA"/>
</dbReference>
<evidence type="ECO:0000313" key="4">
    <source>
        <dbReference type="EMBL" id="WQD77558.1"/>
    </source>
</evidence>
<gene>
    <name evidence="4" type="ORF">U0042_26500</name>
</gene>
<dbReference type="RefSeq" id="WP_114811519.1">
    <property type="nucleotide sequence ID" value="NZ_CP139965.1"/>
</dbReference>
<name>A0ABZ0WJP1_9BURK</name>
<dbReference type="PANTHER" id="PTHR43214">
    <property type="entry name" value="TWO-COMPONENT RESPONSE REGULATOR"/>
    <property type="match status" value="1"/>
</dbReference>
<evidence type="ECO:0000259" key="3">
    <source>
        <dbReference type="PROSITE" id="PS50110"/>
    </source>
</evidence>